<dbReference type="EMBL" id="JAKZFC010000007">
    <property type="protein sequence ID" value="MCH7323420.1"/>
    <property type="molecule type" value="Genomic_DNA"/>
</dbReference>
<keyword evidence="4" id="KW-0378">Hydrolase</keyword>
<evidence type="ECO:0000313" key="9">
    <source>
        <dbReference type="Proteomes" id="UP001316087"/>
    </source>
</evidence>
<dbReference type="Pfam" id="PF13091">
    <property type="entry name" value="PLDc_2"/>
    <property type="match status" value="1"/>
</dbReference>
<evidence type="ECO:0000259" key="7">
    <source>
        <dbReference type="Pfam" id="PF13091"/>
    </source>
</evidence>
<dbReference type="PANTHER" id="PTHR43856:SF1">
    <property type="entry name" value="MITOCHONDRIAL CARDIOLIPIN HYDROLASE"/>
    <property type="match status" value="1"/>
</dbReference>
<evidence type="ECO:0000256" key="6">
    <source>
        <dbReference type="ARBA" id="ARBA00023098"/>
    </source>
</evidence>
<comment type="catalytic activity">
    <reaction evidence="1">
        <text>a 1,2-diacyl-sn-glycero-3-phosphocholine + H2O = a 1,2-diacyl-sn-glycero-3-phosphate + choline + H(+)</text>
        <dbReference type="Rhea" id="RHEA:14445"/>
        <dbReference type="ChEBI" id="CHEBI:15354"/>
        <dbReference type="ChEBI" id="CHEBI:15377"/>
        <dbReference type="ChEBI" id="CHEBI:15378"/>
        <dbReference type="ChEBI" id="CHEBI:57643"/>
        <dbReference type="ChEBI" id="CHEBI:58608"/>
        <dbReference type="EC" id="3.1.4.4"/>
    </reaction>
</comment>
<dbReference type="EC" id="3.1.4.4" evidence="3"/>
<feature type="domain" description="Phospholipase D-like" evidence="7">
    <location>
        <begin position="302"/>
        <end position="435"/>
    </location>
</feature>
<dbReference type="CDD" id="cd09130">
    <property type="entry name" value="PLDc_unchar2_2"/>
    <property type="match status" value="1"/>
</dbReference>
<gene>
    <name evidence="8" type="ORF">LZ480_16210</name>
</gene>
<keyword evidence="5" id="KW-0442">Lipid degradation</keyword>
<evidence type="ECO:0000256" key="1">
    <source>
        <dbReference type="ARBA" id="ARBA00000798"/>
    </source>
</evidence>
<keyword evidence="6" id="KW-0443">Lipid metabolism</keyword>
<evidence type="ECO:0000256" key="2">
    <source>
        <dbReference type="ARBA" id="ARBA00008664"/>
    </source>
</evidence>
<sequence>MKRLLKKLFAIIILLLIIPLIVGIIYAQKPMPNGVSVDGELHADSDVRFVYDLTYDNNGRVMEQHLYDEMLRIIDEAEQTLVIDMFLYNDDYDRSKGNYPTRAHDITNAVLAAIDENPTLNVTIITDAINTVYGSTLPENFSKLQEAGAEVIFTDMEPLPDSNPLYSSIWRSYLQWWPTSQNGFLPNAFNPDGAKASFGSYFDMLNFKANHRKIVLNEQQALVTSANLTHDGSSYHSNIGFVVTGAILEDLYASEQAVAKLSNITLKEVDWNYQSEVSDVQTKIVTEGKIKKTMLAMLNDADANSDVKIGVFYLADRDVVKAIKKAAKEGATVQVIVDPNKDAFGLEKNGIPNRQVASELEKSGVEIRFYNTQGEQYHSKFLYVKSGEQAELLGGSANFTRRNIADYNLESNLYMKMPASSELATSVDTYFERLWLNENGQYTVDFEVYEDPALWKKIPYFIQETTGLSTF</sequence>
<dbReference type="InterPro" id="IPR051406">
    <property type="entry name" value="PLD_domain"/>
</dbReference>
<evidence type="ECO:0000313" key="8">
    <source>
        <dbReference type="EMBL" id="MCH7323420.1"/>
    </source>
</evidence>
<evidence type="ECO:0000256" key="4">
    <source>
        <dbReference type="ARBA" id="ARBA00022801"/>
    </source>
</evidence>
<evidence type="ECO:0000256" key="3">
    <source>
        <dbReference type="ARBA" id="ARBA00012027"/>
    </source>
</evidence>
<dbReference type="InterPro" id="IPR025202">
    <property type="entry name" value="PLD-like_dom"/>
</dbReference>
<proteinExistence type="inferred from homology"/>
<comment type="similarity">
    <text evidence="2">Belongs to the phospholipase D family.</text>
</comment>
<dbReference type="Gene3D" id="3.30.870.10">
    <property type="entry name" value="Endonuclease Chain A"/>
    <property type="match status" value="2"/>
</dbReference>
<comment type="caution">
    <text evidence="8">The sequence shown here is derived from an EMBL/GenBank/DDBJ whole genome shotgun (WGS) entry which is preliminary data.</text>
</comment>
<dbReference type="SUPFAM" id="SSF56024">
    <property type="entry name" value="Phospholipase D/nuclease"/>
    <property type="match status" value="2"/>
</dbReference>
<dbReference type="Proteomes" id="UP001316087">
    <property type="component" value="Unassembled WGS sequence"/>
</dbReference>
<name>A0ABS9UGC5_9BACL</name>
<protein>
    <recommendedName>
        <fullName evidence="3">phospholipase D</fullName>
        <ecNumber evidence="3">3.1.4.4</ecNumber>
    </recommendedName>
</protein>
<dbReference type="RefSeq" id="WP_241370590.1">
    <property type="nucleotide sequence ID" value="NZ_JAKZFC010000007.1"/>
</dbReference>
<reference evidence="8 9" key="1">
    <citation type="submission" date="2022-03" db="EMBL/GenBank/DDBJ databases">
        <authorList>
            <person name="Jo J.-H."/>
            <person name="Im W.-T."/>
        </authorList>
    </citation>
    <scope>NUCLEOTIDE SEQUENCE [LARGE SCALE GENOMIC DNA]</scope>
    <source>
        <strain evidence="8 9">MA9</strain>
    </source>
</reference>
<organism evidence="8 9">
    <name type="scientific">Solibacillus palustris</name>
    <dbReference type="NCBI Taxonomy" id="2908203"/>
    <lineage>
        <taxon>Bacteria</taxon>
        <taxon>Bacillati</taxon>
        <taxon>Bacillota</taxon>
        <taxon>Bacilli</taxon>
        <taxon>Bacillales</taxon>
        <taxon>Caryophanaceae</taxon>
        <taxon>Solibacillus</taxon>
    </lineage>
</organism>
<keyword evidence="9" id="KW-1185">Reference proteome</keyword>
<dbReference type="PANTHER" id="PTHR43856">
    <property type="entry name" value="CARDIOLIPIN HYDROLASE"/>
    <property type="match status" value="1"/>
</dbReference>
<accession>A0ABS9UGC5</accession>
<evidence type="ECO:0000256" key="5">
    <source>
        <dbReference type="ARBA" id="ARBA00022963"/>
    </source>
</evidence>